<feature type="chain" id="PRO_5011449050" evidence="3">
    <location>
        <begin position="25"/>
        <end position="408"/>
    </location>
</feature>
<protein>
    <submittedName>
        <fullName evidence="9">Membrane fusion protein, Cu(I)/Ag(I) efflux system</fullName>
    </submittedName>
</protein>
<dbReference type="STRING" id="1159017.SAMN02927930_00706"/>
<dbReference type="Pfam" id="PF19335">
    <property type="entry name" value="HMBD"/>
    <property type="match status" value="1"/>
</dbReference>
<dbReference type="InterPro" id="IPR058649">
    <property type="entry name" value="CzcB_C"/>
</dbReference>
<dbReference type="Gene3D" id="2.40.50.100">
    <property type="match status" value="1"/>
</dbReference>
<dbReference type="InterPro" id="IPR058790">
    <property type="entry name" value="BSH_CusB"/>
</dbReference>
<dbReference type="GO" id="GO:0015679">
    <property type="term" value="P:plasma membrane copper ion transport"/>
    <property type="evidence" value="ECO:0007669"/>
    <property type="project" value="TreeGrafter"/>
</dbReference>
<dbReference type="OrthoDB" id="9806939at2"/>
<keyword evidence="3" id="KW-0732">Signal</keyword>
<evidence type="ECO:0000256" key="2">
    <source>
        <dbReference type="ARBA" id="ARBA00022448"/>
    </source>
</evidence>
<dbReference type="Gene3D" id="2.40.420.20">
    <property type="match status" value="1"/>
</dbReference>
<dbReference type="Proteomes" id="UP000199626">
    <property type="component" value="Unassembled WGS sequence"/>
</dbReference>
<evidence type="ECO:0000259" key="5">
    <source>
        <dbReference type="Pfam" id="PF25869"/>
    </source>
</evidence>
<comment type="similarity">
    <text evidence="1">Belongs to the membrane fusion protein (MFP) (TC 8.A.1) family.</text>
</comment>
<reference evidence="10" key="1">
    <citation type="submission" date="2016-10" db="EMBL/GenBank/DDBJ databases">
        <authorList>
            <person name="Varghese N."/>
            <person name="Submissions S."/>
        </authorList>
    </citation>
    <scope>NUCLEOTIDE SEQUENCE [LARGE SCALE GENOMIC DNA]</scope>
    <source>
        <strain evidence="10">CGMCC 1.10824</strain>
    </source>
</reference>
<evidence type="ECO:0000256" key="1">
    <source>
        <dbReference type="ARBA" id="ARBA00009477"/>
    </source>
</evidence>
<dbReference type="PANTHER" id="PTHR30097">
    <property type="entry name" value="CATION EFFLUX SYSTEM PROTEIN CUSB"/>
    <property type="match status" value="1"/>
</dbReference>
<dbReference type="InterPro" id="IPR058792">
    <property type="entry name" value="Beta-barrel_RND_2"/>
</dbReference>
<dbReference type="Gene3D" id="2.40.30.170">
    <property type="match status" value="1"/>
</dbReference>
<feature type="domain" description="CusB-like three alpha-helical bundle" evidence="5">
    <location>
        <begin position="152"/>
        <end position="200"/>
    </location>
</feature>
<evidence type="ECO:0000313" key="9">
    <source>
        <dbReference type="EMBL" id="SDB18474.1"/>
    </source>
</evidence>
<feature type="signal peptide" evidence="3">
    <location>
        <begin position="1"/>
        <end position="24"/>
    </location>
</feature>
<evidence type="ECO:0000313" key="10">
    <source>
        <dbReference type="Proteomes" id="UP000199626"/>
    </source>
</evidence>
<dbReference type="Pfam" id="PF25954">
    <property type="entry name" value="Beta-barrel_RND_2"/>
    <property type="match status" value="1"/>
</dbReference>
<evidence type="ECO:0000259" key="7">
    <source>
        <dbReference type="Pfam" id="PF25954"/>
    </source>
</evidence>
<dbReference type="Pfam" id="PF25869">
    <property type="entry name" value="3HB_CusB"/>
    <property type="match status" value="1"/>
</dbReference>
<sequence>MSARKWSGALLALLFIGVPTTVTSQQHSHHHQPQHQHEQTQYMCPMHPQIVSEQPGTCPICGMDLELQGGTQHQQEVWVSGAMQQNLAIQTEPVQIETLRPQLTSVAQIQWNGNSAHHIHSRAAGWIEKLHVRSEGTQVTLGQPLYEIYSRELVVAQQDLLQAIRSNASQTLIHDAKLRLQLLGFAPQLIAALERDQTIRYRVPVYANHAGVVTAMNIAQGMYVEPGVAIMSINEIDPYWVIADVPEQYADWFLSGAPVQLDLPAAGVHQYDTVIDYIYPQLDPQARTQRVRILLPHPQGNSQVLVGMQVQATLFGAPREQVLTVPRSSLLITGHENRVIVKTAAETFAQRQVQVGHIVGERAEILQGLHPGEQVVVAGQFLLDSEATLLQARFGSTAQEAPHAHAHH</sequence>
<dbReference type="SUPFAM" id="SSF111369">
    <property type="entry name" value="HlyD-like secretion proteins"/>
    <property type="match status" value="1"/>
</dbReference>
<dbReference type="EMBL" id="FMXN01000003">
    <property type="protein sequence ID" value="SDB18474.1"/>
    <property type="molecule type" value="Genomic_DNA"/>
</dbReference>
<feature type="domain" description="CusB-like beta-barrel" evidence="7">
    <location>
        <begin position="240"/>
        <end position="314"/>
    </location>
</feature>
<organism evidence="9 10">
    <name type="scientific">Pseudidiomarina indica</name>
    <dbReference type="NCBI Taxonomy" id="1159017"/>
    <lineage>
        <taxon>Bacteria</taxon>
        <taxon>Pseudomonadati</taxon>
        <taxon>Pseudomonadota</taxon>
        <taxon>Gammaproteobacteria</taxon>
        <taxon>Alteromonadales</taxon>
        <taxon>Idiomarinaceae</taxon>
        <taxon>Pseudidiomarina</taxon>
    </lineage>
</organism>
<dbReference type="Pfam" id="PF25975">
    <property type="entry name" value="CzcB_C"/>
    <property type="match status" value="1"/>
</dbReference>
<dbReference type="NCBIfam" id="TIGR01730">
    <property type="entry name" value="RND_mfp"/>
    <property type="match status" value="1"/>
</dbReference>
<feature type="domain" description="CzcB-like C-terminal circularly permuted SH3-like" evidence="8">
    <location>
        <begin position="324"/>
        <end position="383"/>
    </location>
</feature>
<evidence type="ECO:0000259" key="8">
    <source>
        <dbReference type="Pfam" id="PF25975"/>
    </source>
</evidence>
<evidence type="ECO:0000259" key="4">
    <source>
        <dbReference type="Pfam" id="PF19335"/>
    </source>
</evidence>
<gene>
    <name evidence="9" type="ORF">SAMN02927930_00706</name>
</gene>
<dbReference type="InterPro" id="IPR006143">
    <property type="entry name" value="RND_pump_MFP"/>
</dbReference>
<dbReference type="GO" id="GO:0046914">
    <property type="term" value="F:transition metal ion binding"/>
    <property type="evidence" value="ECO:0007669"/>
    <property type="project" value="TreeGrafter"/>
</dbReference>
<dbReference type="AlphaFoldDB" id="A0A1G6BD05"/>
<dbReference type="GO" id="GO:0030288">
    <property type="term" value="C:outer membrane-bounded periplasmic space"/>
    <property type="evidence" value="ECO:0007669"/>
    <property type="project" value="TreeGrafter"/>
</dbReference>
<accession>A0A1G6BD05</accession>
<dbReference type="InterPro" id="IPR058791">
    <property type="entry name" value="3HB_CusB"/>
</dbReference>
<dbReference type="InterPro" id="IPR051909">
    <property type="entry name" value="MFP_Cation_Efflux"/>
</dbReference>
<dbReference type="FunFam" id="2.40.420.20:FF:000006">
    <property type="entry name" value="RND family efflux transporter MFP subunit"/>
    <property type="match status" value="1"/>
</dbReference>
<dbReference type="Pfam" id="PF25919">
    <property type="entry name" value="BSH_CusB"/>
    <property type="match status" value="1"/>
</dbReference>
<evidence type="ECO:0000259" key="6">
    <source>
        <dbReference type="Pfam" id="PF25919"/>
    </source>
</evidence>
<keyword evidence="2" id="KW-0813">Transport</keyword>
<dbReference type="InterPro" id="IPR045800">
    <property type="entry name" value="HMBD"/>
</dbReference>
<dbReference type="PANTHER" id="PTHR30097:SF15">
    <property type="entry name" value="CATION EFFLUX SYSTEM PROTEIN CUSB"/>
    <property type="match status" value="1"/>
</dbReference>
<dbReference type="GO" id="GO:0060003">
    <property type="term" value="P:copper ion export"/>
    <property type="evidence" value="ECO:0007669"/>
    <property type="project" value="TreeGrafter"/>
</dbReference>
<name>A0A1G6BD05_9GAMM</name>
<feature type="domain" description="CusB-like barrel-sandwich hybrid" evidence="6">
    <location>
        <begin position="118"/>
        <end position="234"/>
    </location>
</feature>
<proteinExistence type="inferred from homology"/>
<keyword evidence="10" id="KW-1185">Reference proteome</keyword>
<evidence type="ECO:0000256" key="3">
    <source>
        <dbReference type="SAM" id="SignalP"/>
    </source>
</evidence>
<dbReference type="RefSeq" id="WP_092591816.1">
    <property type="nucleotide sequence ID" value="NZ_FMXN01000003.1"/>
</dbReference>
<feature type="domain" description="Heavy metal binding" evidence="4">
    <location>
        <begin position="42"/>
        <end position="66"/>
    </location>
</feature>
<dbReference type="GO" id="GO:0022857">
    <property type="term" value="F:transmembrane transporter activity"/>
    <property type="evidence" value="ECO:0007669"/>
    <property type="project" value="InterPro"/>
</dbReference>
<dbReference type="GO" id="GO:0016020">
    <property type="term" value="C:membrane"/>
    <property type="evidence" value="ECO:0007669"/>
    <property type="project" value="InterPro"/>
</dbReference>